<reference evidence="6 7" key="1">
    <citation type="journal article" date="2021" name="Nat. Plants">
        <title>The Taxus genome provides insights into paclitaxel biosynthesis.</title>
        <authorList>
            <person name="Xiong X."/>
            <person name="Gou J."/>
            <person name="Liao Q."/>
            <person name="Li Y."/>
            <person name="Zhou Q."/>
            <person name="Bi G."/>
            <person name="Li C."/>
            <person name="Du R."/>
            <person name="Wang X."/>
            <person name="Sun T."/>
            <person name="Guo L."/>
            <person name="Liang H."/>
            <person name="Lu P."/>
            <person name="Wu Y."/>
            <person name="Zhang Z."/>
            <person name="Ro D.K."/>
            <person name="Shang Y."/>
            <person name="Huang S."/>
            <person name="Yan J."/>
        </authorList>
    </citation>
    <scope>NUCLEOTIDE SEQUENCE [LARGE SCALE GENOMIC DNA]</scope>
    <source>
        <strain evidence="6">Ta-2019</strain>
    </source>
</reference>
<sequence>MEKRRGLFTGASLLPAFMAALLPRPDPRTLWWYIALLSALALIGHEIARSSALAAEFEGFGDESDELDDETSPTQFPSIKPTPTPIQLTQSGFETDHAPPQEEQNTPNPTNPETDETPEIPKSPTPKTSQYDFWDEEEFEGLPPDTQNLSPNPNPNTNSKPSRITPRPPAGPQSYYIEFFCVTFLIAFAVNFFLGRRENEAIALAWAAQFATKDGIFEKNFSLLGTGDGNDTPLLLKEGQNVFKFYASGRRYCQGLLATMELQSRHDLISKIYNFIIPCKDEINIEVYMNEDGMDQVIFALARKKAAKNMHKESKDLQHYANLVTPPSNRKWVTEELVAISESREVASDLITDTVLDQVFGEKAFEKYGKGFVSLHITDQNPSGSHRKTLTFKFTLPAASKMADMTRLIAIVPYYIDLVGRYKLSTQ</sequence>
<feature type="compositionally biased region" description="Low complexity" evidence="5">
    <location>
        <begin position="101"/>
        <end position="112"/>
    </location>
</feature>
<organism evidence="6 7">
    <name type="scientific">Taxus chinensis</name>
    <name type="common">Chinese yew</name>
    <name type="synonym">Taxus wallichiana var. chinensis</name>
    <dbReference type="NCBI Taxonomy" id="29808"/>
    <lineage>
        <taxon>Eukaryota</taxon>
        <taxon>Viridiplantae</taxon>
        <taxon>Streptophyta</taxon>
        <taxon>Embryophyta</taxon>
        <taxon>Tracheophyta</taxon>
        <taxon>Spermatophyta</taxon>
        <taxon>Pinopsida</taxon>
        <taxon>Pinidae</taxon>
        <taxon>Conifers II</taxon>
        <taxon>Cupressales</taxon>
        <taxon>Taxaceae</taxon>
        <taxon>Taxus</taxon>
    </lineage>
</organism>
<evidence type="ECO:0000256" key="1">
    <source>
        <dbReference type="ARBA" id="ARBA00004167"/>
    </source>
</evidence>
<evidence type="ECO:0000313" key="7">
    <source>
        <dbReference type="Proteomes" id="UP000824469"/>
    </source>
</evidence>
<name>A0AA38L045_TAXCH</name>
<dbReference type="GO" id="GO:0016020">
    <property type="term" value="C:membrane"/>
    <property type="evidence" value="ECO:0007669"/>
    <property type="project" value="UniProtKB-SubCell"/>
</dbReference>
<dbReference type="Pfam" id="PF07946">
    <property type="entry name" value="CCDC47"/>
    <property type="match status" value="1"/>
</dbReference>
<protein>
    <submittedName>
        <fullName evidence="6">Uncharacterized protein</fullName>
    </submittedName>
</protein>
<dbReference type="PANTHER" id="PTHR12883">
    <property type="entry name" value="ADIPOCYTE-SPECIFIC PROTEIN 4-RELATED"/>
    <property type="match status" value="1"/>
</dbReference>
<keyword evidence="7" id="KW-1185">Reference proteome</keyword>
<keyword evidence="3" id="KW-1133">Transmembrane helix</keyword>
<keyword evidence="2" id="KW-0812">Transmembrane</keyword>
<dbReference type="Proteomes" id="UP000824469">
    <property type="component" value="Unassembled WGS sequence"/>
</dbReference>
<evidence type="ECO:0000256" key="2">
    <source>
        <dbReference type="ARBA" id="ARBA00022692"/>
    </source>
</evidence>
<accession>A0AA38L045</accession>
<feature type="compositionally biased region" description="Acidic residues" evidence="5">
    <location>
        <begin position="60"/>
        <end position="71"/>
    </location>
</feature>
<evidence type="ECO:0000256" key="5">
    <source>
        <dbReference type="SAM" id="MobiDB-lite"/>
    </source>
</evidence>
<gene>
    <name evidence="6" type="ORF">KI387_035581</name>
</gene>
<evidence type="ECO:0000313" key="6">
    <source>
        <dbReference type="EMBL" id="KAH9307670.1"/>
    </source>
</evidence>
<dbReference type="GO" id="GO:0005509">
    <property type="term" value="F:calcium ion binding"/>
    <property type="evidence" value="ECO:0007669"/>
    <property type="project" value="InterPro"/>
</dbReference>
<feature type="region of interest" description="Disordered" evidence="5">
    <location>
        <begin position="60"/>
        <end position="168"/>
    </location>
</feature>
<dbReference type="GO" id="GO:0005783">
    <property type="term" value="C:endoplasmic reticulum"/>
    <property type="evidence" value="ECO:0007669"/>
    <property type="project" value="InterPro"/>
</dbReference>
<feature type="non-terminal residue" evidence="6">
    <location>
        <position position="1"/>
    </location>
</feature>
<evidence type="ECO:0000256" key="4">
    <source>
        <dbReference type="ARBA" id="ARBA00023136"/>
    </source>
</evidence>
<evidence type="ECO:0000256" key="3">
    <source>
        <dbReference type="ARBA" id="ARBA00022989"/>
    </source>
</evidence>
<dbReference type="AlphaFoldDB" id="A0AA38L045"/>
<dbReference type="EMBL" id="JAHRHJ020000007">
    <property type="protein sequence ID" value="KAH9307670.1"/>
    <property type="molecule type" value="Genomic_DNA"/>
</dbReference>
<keyword evidence="4" id="KW-0472">Membrane</keyword>
<comment type="caution">
    <text evidence="6">The sequence shown here is derived from an EMBL/GenBank/DDBJ whole genome shotgun (WGS) entry which is preliminary data.</text>
</comment>
<dbReference type="OMA" id="IKMSRGH"/>
<dbReference type="GO" id="GO:0032469">
    <property type="term" value="P:endoplasmic reticulum calcium ion homeostasis"/>
    <property type="evidence" value="ECO:0007669"/>
    <property type="project" value="InterPro"/>
</dbReference>
<dbReference type="PANTHER" id="PTHR12883:SF0">
    <property type="entry name" value="PAT COMPLEX SUBUNIT CCDC47"/>
    <property type="match status" value="1"/>
</dbReference>
<proteinExistence type="predicted"/>
<dbReference type="InterPro" id="IPR012879">
    <property type="entry name" value="CCDC47"/>
</dbReference>
<comment type="subcellular location">
    <subcellularLocation>
        <location evidence="1">Membrane</location>
        <topology evidence="1">Single-pass membrane protein</topology>
    </subcellularLocation>
</comment>